<keyword evidence="1" id="KW-0472">Membrane</keyword>
<keyword evidence="1" id="KW-1133">Transmembrane helix</keyword>
<protein>
    <submittedName>
        <fullName evidence="2">Uncharacterized protein</fullName>
    </submittedName>
</protein>
<evidence type="ECO:0000313" key="2">
    <source>
        <dbReference type="EMBL" id="CAL4061143.1"/>
    </source>
</evidence>
<accession>A0AAV2PNI4</accession>
<evidence type="ECO:0000256" key="1">
    <source>
        <dbReference type="SAM" id="Phobius"/>
    </source>
</evidence>
<dbReference type="Proteomes" id="UP001497623">
    <property type="component" value="Unassembled WGS sequence"/>
</dbReference>
<keyword evidence="1" id="KW-0812">Transmembrane</keyword>
<dbReference type="EMBL" id="CAXKWB010000541">
    <property type="protein sequence ID" value="CAL4061143.1"/>
    <property type="molecule type" value="Genomic_DNA"/>
</dbReference>
<dbReference type="AlphaFoldDB" id="A0AAV2PNI4"/>
<keyword evidence="3" id="KW-1185">Reference proteome</keyword>
<evidence type="ECO:0000313" key="3">
    <source>
        <dbReference type="Proteomes" id="UP001497623"/>
    </source>
</evidence>
<gene>
    <name evidence="2" type="ORF">MNOR_LOCUS1893</name>
</gene>
<sequence>MVHLIQQMLQNHLNLPKDLDHKNVKNLEVNVFQRSLKRNAKEKLIPWDYVKERKLSAVLQINLSQQKVPSQRLCHAPAMHHALLNHLISALHVQLHAHLNHVRCSVQTVREMMQCMMMYMAMMKILLMTNLVFSTFCHLFEYNCVRMQEVNVSQRRQQRNVRGK</sequence>
<reference evidence="2 3" key="1">
    <citation type="submission" date="2024-05" db="EMBL/GenBank/DDBJ databases">
        <authorList>
            <person name="Wallberg A."/>
        </authorList>
    </citation>
    <scope>NUCLEOTIDE SEQUENCE [LARGE SCALE GENOMIC DNA]</scope>
</reference>
<proteinExistence type="predicted"/>
<organism evidence="2 3">
    <name type="scientific">Meganyctiphanes norvegica</name>
    <name type="common">Northern krill</name>
    <name type="synonym">Thysanopoda norvegica</name>
    <dbReference type="NCBI Taxonomy" id="48144"/>
    <lineage>
        <taxon>Eukaryota</taxon>
        <taxon>Metazoa</taxon>
        <taxon>Ecdysozoa</taxon>
        <taxon>Arthropoda</taxon>
        <taxon>Crustacea</taxon>
        <taxon>Multicrustacea</taxon>
        <taxon>Malacostraca</taxon>
        <taxon>Eumalacostraca</taxon>
        <taxon>Eucarida</taxon>
        <taxon>Euphausiacea</taxon>
        <taxon>Euphausiidae</taxon>
        <taxon>Meganyctiphanes</taxon>
    </lineage>
</organism>
<feature type="transmembrane region" description="Helical" evidence="1">
    <location>
        <begin position="117"/>
        <end position="136"/>
    </location>
</feature>
<name>A0AAV2PNI4_MEGNR</name>
<comment type="caution">
    <text evidence="2">The sequence shown here is derived from an EMBL/GenBank/DDBJ whole genome shotgun (WGS) entry which is preliminary data.</text>
</comment>